<dbReference type="AlphaFoldDB" id="A0A1M6UFR9"/>
<dbReference type="RefSeq" id="WP_073277457.1">
    <property type="nucleotide sequence ID" value="NZ_FRAC01000015.1"/>
</dbReference>
<dbReference type="STRING" id="1121322.SAMN02745136_03066"/>
<proteinExistence type="predicted"/>
<keyword evidence="1 2" id="KW-0808">Transferase</keyword>
<evidence type="ECO:0000313" key="2">
    <source>
        <dbReference type="EMBL" id="SHK68011.1"/>
    </source>
</evidence>
<dbReference type="EMBL" id="FRAC01000015">
    <property type="protein sequence ID" value="SHK68011.1"/>
    <property type="molecule type" value="Genomic_DNA"/>
</dbReference>
<dbReference type="Pfam" id="PF13692">
    <property type="entry name" value="Glyco_trans_1_4"/>
    <property type="match status" value="1"/>
</dbReference>
<sequence length="391" mass="45842">MQKIAIINQRYGLEVNGGSEFYTRQIASKLKDYYEIEILTTRAIDYMTWADYYPEGLQNVDGIPVRRFSVKRTRDMKKFNNINAELLTSPVHNEELETRWTEEQGPLSIDLIKYIETYRNDYDVFIFVTYLYYLTVTGLPLVAEKAILIPTAHDEPYAYFQIYNKIFNLPKAIVYLTEEEKNFVQNKFLNKHIYNDVLGAGIDVPDVIKAGEFRSKYKILNEYIIYVGRIDYGKNCDWLFRYFTEYKKRHNTSDLKLILMGKEVMEVPNHPDIISLGFVSDEDKFNGLAGAKVLILPSEFESLSISVLEAMAISVPVVVNGKCEVLKGHCIKSKAGLYYHNYFEFEEILNYIFKYDGIYQQMKKNAKEYIIKNYQWNTIIERFKTIIQSIK</sequence>
<dbReference type="GO" id="GO:0016757">
    <property type="term" value="F:glycosyltransferase activity"/>
    <property type="evidence" value="ECO:0007669"/>
    <property type="project" value="TreeGrafter"/>
</dbReference>
<evidence type="ECO:0000313" key="3">
    <source>
        <dbReference type="Proteomes" id="UP000184386"/>
    </source>
</evidence>
<keyword evidence="3" id="KW-1185">Reference proteome</keyword>
<gene>
    <name evidence="2" type="ORF">SAMN02745136_03066</name>
</gene>
<dbReference type="PANTHER" id="PTHR46401:SF2">
    <property type="entry name" value="GLYCOSYLTRANSFERASE WBBK-RELATED"/>
    <property type="match status" value="1"/>
</dbReference>
<dbReference type="PANTHER" id="PTHR46401">
    <property type="entry name" value="GLYCOSYLTRANSFERASE WBBK-RELATED"/>
    <property type="match status" value="1"/>
</dbReference>
<dbReference type="Proteomes" id="UP000184386">
    <property type="component" value="Unassembled WGS sequence"/>
</dbReference>
<protein>
    <submittedName>
        <fullName evidence="2">Glycosyltransferase involved in cell wall bisynthesis</fullName>
    </submittedName>
</protein>
<dbReference type="Gene3D" id="3.40.50.2000">
    <property type="entry name" value="Glycogen Phosphorylase B"/>
    <property type="match status" value="2"/>
</dbReference>
<dbReference type="OrthoDB" id="502646at2"/>
<dbReference type="SUPFAM" id="SSF53756">
    <property type="entry name" value="UDP-Glycosyltransferase/glycogen phosphorylase"/>
    <property type="match status" value="1"/>
</dbReference>
<reference evidence="2 3" key="1">
    <citation type="submission" date="2016-11" db="EMBL/GenBank/DDBJ databases">
        <authorList>
            <person name="Jaros S."/>
            <person name="Januszkiewicz K."/>
            <person name="Wedrychowicz H."/>
        </authorList>
    </citation>
    <scope>NUCLEOTIDE SEQUENCE [LARGE SCALE GENOMIC DNA]</scope>
    <source>
        <strain evidence="2 3">DSM 15929</strain>
    </source>
</reference>
<dbReference type="CDD" id="cd03801">
    <property type="entry name" value="GT4_PimA-like"/>
    <property type="match status" value="1"/>
</dbReference>
<accession>A0A1M6UFR9</accession>
<name>A0A1M6UFR9_9FIRM</name>
<organism evidence="2 3">
    <name type="scientific">Anaerocolumna jejuensis DSM 15929</name>
    <dbReference type="NCBI Taxonomy" id="1121322"/>
    <lineage>
        <taxon>Bacteria</taxon>
        <taxon>Bacillati</taxon>
        <taxon>Bacillota</taxon>
        <taxon>Clostridia</taxon>
        <taxon>Lachnospirales</taxon>
        <taxon>Lachnospiraceae</taxon>
        <taxon>Anaerocolumna</taxon>
    </lineage>
</organism>
<evidence type="ECO:0000256" key="1">
    <source>
        <dbReference type="ARBA" id="ARBA00022679"/>
    </source>
</evidence>